<evidence type="ECO:0000313" key="2">
    <source>
        <dbReference type="EMBL" id="KAJ9574329.1"/>
    </source>
</evidence>
<feature type="compositionally biased region" description="Low complexity" evidence="1">
    <location>
        <begin position="23"/>
        <end position="38"/>
    </location>
</feature>
<feature type="region of interest" description="Disordered" evidence="1">
    <location>
        <begin position="20"/>
        <end position="51"/>
    </location>
</feature>
<protein>
    <submittedName>
        <fullName evidence="2">Uncharacterized protein</fullName>
    </submittedName>
</protein>
<evidence type="ECO:0000313" key="3">
    <source>
        <dbReference type="Proteomes" id="UP001233999"/>
    </source>
</evidence>
<feature type="compositionally biased region" description="Polar residues" evidence="1">
    <location>
        <begin position="97"/>
        <end position="113"/>
    </location>
</feature>
<organism evidence="2 3">
    <name type="scientific">Diploptera punctata</name>
    <name type="common">Pacific beetle cockroach</name>
    <dbReference type="NCBI Taxonomy" id="6984"/>
    <lineage>
        <taxon>Eukaryota</taxon>
        <taxon>Metazoa</taxon>
        <taxon>Ecdysozoa</taxon>
        <taxon>Arthropoda</taxon>
        <taxon>Hexapoda</taxon>
        <taxon>Insecta</taxon>
        <taxon>Pterygota</taxon>
        <taxon>Neoptera</taxon>
        <taxon>Polyneoptera</taxon>
        <taxon>Dictyoptera</taxon>
        <taxon>Blattodea</taxon>
        <taxon>Blaberoidea</taxon>
        <taxon>Blaberidae</taxon>
        <taxon>Diplopterinae</taxon>
        <taxon>Diploptera</taxon>
    </lineage>
</organism>
<reference evidence="2" key="2">
    <citation type="submission" date="2023-05" db="EMBL/GenBank/DDBJ databases">
        <authorList>
            <person name="Fouks B."/>
        </authorList>
    </citation>
    <scope>NUCLEOTIDE SEQUENCE</scope>
    <source>
        <strain evidence="2">Stay&amp;Tobe</strain>
        <tissue evidence="2">Testes</tissue>
    </source>
</reference>
<reference evidence="2" key="1">
    <citation type="journal article" date="2023" name="IScience">
        <title>Live-bearing cockroach genome reveals convergent evolutionary mechanisms linked to viviparity in insects and beyond.</title>
        <authorList>
            <person name="Fouks B."/>
            <person name="Harrison M.C."/>
            <person name="Mikhailova A.A."/>
            <person name="Marchal E."/>
            <person name="English S."/>
            <person name="Carruthers M."/>
            <person name="Jennings E.C."/>
            <person name="Chiamaka E.L."/>
            <person name="Frigard R.A."/>
            <person name="Pippel M."/>
            <person name="Attardo G.M."/>
            <person name="Benoit J.B."/>
            <person name="Bornberg-Bauer E."/>
            <person name="Tobe S.S."/>
        </authorList>
    </citation>
    <scope>NUCLEOTIDE SEQUENCE</scope>
    <source>
        <strain evidence="2">Stay&amp;Tobe</strain>
    </source>
</reference>
<feature type="region of interest" description="Disordered" evidence="1">
    <location>
        <begin position="83"/>
        <end position="113"/>
    </location>
</feature>
<evidence type="ECO:0000256" key="1">
    <source>
        <dbReference type="SAM" id="MobiDB-lite"/>
    </source>
</evidence>
<proteinExistence type="predicted"/>
<gene>
    <name evidence="2" type="ORF">L9F63_026025</name>
</gene>
<sequence>MIHLEDVERELAKWRGEIMINKSSTNSSSSSSSSSSNSRESTGQQKRTYESFDLSPKRLCVARKSTTLSPRLKFHSVARKSTNPLPWQSLKKGVESSVESGDTSPPSSRSESPVNLREYSFMVVDLHLLINIA</sequence>
<comment type="caution">
    <text evidence="2">The sequence shown here is derived from an EMBL/GenBank/DDBJ whole genome shotgun (WGS) entry which is preliminary data.</text>
</comment>
<dbReference type="AlphaFoldDB" id="A0AAD7Z5L5"/>
<dbReference type="EMBL" id="JASPKZ010010463">
    <property type="protein sequence ID" value="KAJ9574329.1"/>
    <property type="molecule type" value="Genomic_DNA"/>
</dbReference>
<keyword evidence="3" id="KW-1185">Reference proteome</keyword>
<accession>A0AAD7Z5L5</accession>
<name>A0AAD7Z5L5_DIPPU</name>
<dbReference type="Proteomes" id="UP001233999">
    <property type="component" value="Unassembled WGS sequence"/>
</dbReference>